<reference evidence="6" key="1">
    <citation type="journal article" date="2014" name="Front. Microbiol.">
        <title>High frequency of phylogenetically diverse reductive dehalogenase-homologous genes in deep subseafloor sedimentary metagenomes.</title>
        <authorList>
            <person name="Kawai M."/>
            <person name="Futagami T."/>
            <person name="Toyoda A."/>
            <person name="Takaki Y."/>
            <person name="Nishi S."/>
            <person name="Hori S."/>
            <person name="Arai W."/>
            <person name="Tsubouchi T."/>
            <person name="Morono Y."/>
            <person name="Uchiyama I."/>
            <person name="Ito T."/>
            <person name="Fujiyama A."/>
            <person name="Inagaki F."/>
            <person name="Takami H."/>
        </authorList>
    </citation>
    <scope>NUCLEOTIDE SEQUENCE</scope>
    <source>
        <strain evidence="6">Expedition CK06-06</strain>
    </source>
</reference>
<keyword evidence="2" id="KW-0805">Transcription regulation</keyword>
<dbReference type="InterPro" id="IPR028082">
    <property type="entry name" value="Peripla_BP_I"/>
</dbReference>
<evidence type="ECO:0000256" key="3">
    <source>
        <dbReference type="ARBA" id="ARBA00023125"/>
    </source>
</evidence>
<evidence type="ECO:0000259" key="5">
    <source>
        <dbReference type="Pfam" id="PF13377"/>
    </source>
</evidence>
<keyword evidence="1" id="KW-0678">Repressor</keyword>
<dbReference type="Pfam" id="PF13377">
    <property type="entry name" value="Peripla_BP_3"/>
    <property type="match status" value="1"/>
</dbReference>
<sequence>ESGYMVVFCNSDEKLEKEALYFQMFEDRWVDGIIISGVTGKSREEKEYIQGLHKKGIPAVLIDREIEGYFTNIVMIDNEGAAFKATEYCLDLGHKRIGFISAPLDIKILADRFKGYRKALEEKRIEFDKSLVIEGNQTIQSGREATKQFLNLDAPPTAIFAVNDLMAIGTLKEIQERGLKVPEDISVVGFDDIPLASLVNPALTTIAQPIYEMGREAMSLLVKNIEKKDLTKSKIILDTKLIVRESTAPLKRR</sequence>
<dbReference type="PANTHER" id="PTHR30146:SF148">
    <property type="entry name" value="HTH-TYPE TRANSCRIPTIONAL REPRESSOR PURR-RELATED"/>
    <property type="match status" value="1"/>
</dbReference>
<dbReference type="CDD" id="cd06267">
    <property type="entry name" value="PBP1_LacI_sugar_binding-like"/>
    <property type="match status" value="1"/>
</dbReference>
<proteinExistence type="predicted"/>
<dbReference type="PANTHER" id="PTHR30146">
    <property type="entry name" value="LACI-RELATED TRANSCRIPTIONAL REPRESSOR"/>
    <property type="match status" value="1"/>
</dbReference>
<organism evidence="6">
    <name type="scientific">marine sediment metagenome</name>
    <dbReference type="NCBI Taxonomy" id="412755"/>
    <lineage>
        <taxon>unclassified sequences</taxon>
        <taxon>metagenomes</taxon>
        <taxon>ecological metagenomes</taxon>
    </lineage>
</organism>
<dbReference type="AlphaFoldDB" id="X0YJ94"/>
<evidence type="ECO:0000313" key="6">
    <source>
        <dbReference type="EMBL" id="GAG56020.1"/>
    </source>
</evidence>
<dbReference type="GO" id="GO:0003700">
    <property type="term" value="F:DNA-binding transcription factor activity"/>
    <property type="evidence" value="ECO:0007669"/>
    <property type="project" value="TreeGrafter"/>
</dbReference>
<dbReference type="SUPFAM" id="SSF53822">
    <property type="entry name" value="Periplasmic binding protein-like I"/>
    <property type="match status" value="1"/>
</dbReference>
<protein>
    <recommendedName>
        <fullName evidence="5">Transcriptional regulator LacI/GalR-like sensor domain-containing protein</fullName>
    </recommendedName>
</protein>
<evidence type="ECO:0000256" key="2">
    <source>
        <dbReference type="ARBA" id="ARBA00023015"/>
    </source>
</evidence>
<evidence type="ECO:0000256" key="4">
    <source>
        <dbReference type="ARBA" id="ARBA00023163"/>
    </source>
</evidence>
<dbReference type="Gene3D" id="3.40.50.2300">
    <property type="match status" value="2"/>
</dbReference>
<comment type="caution">
    <text evidence="6">The sequence shown here is derived from an EMBL/GenBank/DDBJ whole genome shotgun (WGS) entry which is preliminary data.</text>
</comment>
<name>X0YJ94_9ZZZZ</name>
<dbReference type="InterPro" id="IPR046335">
    <property type="entry name" value="LacI/GalR-like_sensor"/>
</dbReference>
<evidence type="ECO:0000256" key="1">
    <source>
        <dbReference type="ARBA" id="ARBA00022491"/>
    </source>
</evidence>
<dbReference type="GO" id="GO:0000976">
    <property type="term" value="F:transcription cis-regulatory region binding"/>
    <property type="evidence" value="ECO:0007669"/>
    <property type="project" value="TreeGrafter"/>
</dbReference>
<keyword evidence="3" id="KW-0238">DNA-binding</keyword>
<dbReference type="EMBL" id="BART01003387">
    <property type="protein sequence ID" value="GAG56020.1"/>
    <property type="molecule type" value="Genomic_DNA"/>
</dbReference>
<gene>
    <name evidence="6" type="ORF">S01H4_09396</name>
</gene>
<feature type="domain" description="Transcriptional regulator LacI/GalR-like sensor" evidence="5">
    <location>
        <begin position="87"/>
        <end position="247"/>
    </location>
</feature>
<keyword evidence="4" id="KW-0804">Transcription</keyword>
<accession>X0YJ94</accession>
<feature type="non-terminal residue" evidence="6">
    <location>
        <position position="1"/>
    </location>
</feature>